<dbReference type="AlphaFoldDB" id="A0AAD7NFW8"/>
<evidence type="ECO:0000256" key="1">
    <source>
        <dbReference type="SAM" id="MobiDB-lite"/>
    </source>
</evidence>
<evidence type="ECO:0000313" key="2">
    <source>
        <dbReference type="EMBL" id="KAJ7758175.1"/>
    </source>
</evidence>
<accession>A0AAD7NFW8</accession>
<evidence type="ECO:0000313" key="3">
    <source>
        <dbReference type="Proteomes" id="UP001215280"/>
    </source>
</evidence>
<dbReference type="Proteomes" id="UP001215280">
    <property type="component" value="Unassembled WGS sequence"/>
</dbReference>
<organism evidence="2 3">
    <name type="scientific">Mycena maculata</name>
    <dbReference type="NCBI Taxonomy" id="230809"/>
    <lineage>
        <taxon>Eukaryota</taxon>
        <taxon>Fungi</taxon>
        <taxon>Dikarya</taxon>
        <taxon>Basidiomycota</taxon>
        <taxon>Agaricomycotina</taxon>
        <taxon>Agaricomycetes</taxon>
        <taxon>Agaricomycetidae</taxon>
        <taxon>Agaricales</taxon>
        <taxon>Marasmiineae</taxon>
        <taxon>Mycenaceae</taxon>
        <taxon>Mycena</taxon>
    </lineage>
</organism>
<name>A0AAD7NFW8_9AGAR</name>
<gene>
    <name evidence="2" type="ORF">DFH07DRAFT_1025030</name>
</gene>
<sequence length="327" mass="36909">MNKRLLVRATLIQTRFELLTVIKAEALEQMAATRRHAMSKRTNGCIAHMADIEVDNLAVIEMGETRRNWRLCTRKEEDEVSDEIIARIQGVLTKNNLVPRNVHSCSQHKAQFLSQSVEISGLRTATFGEAISKISTVHDRFGEHLGGTTMLDIPSFDTGVGPVFSASNRLFTLKSDCPTEQDVEFHEGIDTLGLLNRLKSGELIHAPENMVKFFKRVKHVDDGYEYAPFVPGGFKIGDIVELQVTFVALASRMNKVKLTSRLQAVTLLDNTFAKRAALARKDANKYSRSKPAIRRKIGYFQDDIEDDRTNKKHKSTSLMENEDEMNQ</sequence>
<reference evidence="2" key="1">
    <citation type="submission" date="2023-03" db="EMBL/GenBank/DDBJ databases">
        <title>Massive genome expansion in bonnet fungi (Mycena s.s.) driven by repeated elements and novel gene families across ecological guilds.</title>
        <authorList>
            <consortium name="Lawrence Berkeley National Laboratory"/>
            <person name="Harder C.B."/>
            <person name="Miyauchi S."/>
            <person name="Viragh M."/>
            <person name="Kuo A."/>
            <person name="Thoen E."/>
            <person name="Andreopoulos B."/>
            <person name="Lu D."/>
            <person name="Skrede I."/>
            <person name="Drula E."/>
            <person name="Henrissat B."/>
            <person name="Morin E."/>
            <person name="Kohler A."/>
            <person name="Barry K."/>
            <person name="LaButti K."/>
            <person name="Morin E."/>
            <person name="Salamov A."/>
            <person name="Lipzen A."/>
            <person name="Mereny Z."/>
            <person name="Hegedus B."/>
            <person name="Baldrian P."/>
            <person name="Stursova M."/>
            <person name="Weitz H."/>
            <person name="Taylor A."/>
            <person name="Grigoriev I.V."/>
            <person name="Nagy L.G."/>
            <person name="Martin F."/>
            <person name="Kauserud H."/>
        </authorList>
    </citation>
    <scope>NUCLEOTIDE SEQUENCE</scope>
    <source>
        <strain evidence="2">CBHHK188m</strain>
    </source>
</reference>
<dbReference type="EMBL" id="JARJLG010000056">
    <property type="protein sequence ID" value="KAJ7758175.1"/>
    <property type="molecule type" value="Genomic_DNA"/>
</dbReference>
<protein>
    <submittedName>
        <fullName evidence="2">Uncharacterized protein</fullName>
    </submittedName>
</protein>
<proteinExistence type="predicted"/>
<feature type="region of interest" description="Disordered" evidence="1">
    <location>
        <begin position="304"/>
        <end position="327"/>
    </location>
</feature>
<comment type="caution">
    <text evidence="2">The sequence shown here is derived from an EMBL/GenBank/DDBJ whole genome shotgun (WGS) entry which is preliminary data.</text>
</comment>
<keyword evidence="3" id="KW-1185">Reference proteome</keyword>